<gene>
    <name evidence="5" type="ORF">HYS17_01220</name>
</gene>
<organism evidence="5 6">
    <name type="scientific">Micavibrio aeruginosavorus</name>
    <dbReference type="NCBI Taxonomy" id="349221"/>
    <lineage>
        <taxon>Bacteria</taxon>
        <taxon>Pseudomonadati</taxon>
        <taxon>Bdellovibrionota</taxon>
        <taxon>Bdellovibrionia</taxon>
        <taxon>Bdellovibrionales</taxon>
        <taxon>Pseudobdellovibrionaceae</taxon>
        <taxon>Micavibrio</taxon>
    </lineage>
</organism>
<comment type="similarity">
    <text evidence="2">Belongs to the bacterial flagellin family.</text>
</comment>
<dbReference type="GO" id="GO:0009288">
    <property type="term" value="C:bacterial-type flagellum"/>
    <property type="evidence" value="ECO:0007669"/>
    <property type="project" value="UniProtKB-SubCell"/>
</dbReference>
<evidence type="ECO:0000313" key="6">
    <source>
        <dbReference type="Proteomes" id="UP000595362"/>
    </source>
</evidence>
<evidence type="ECO:0000256" key="2">
    <source>
        <dbReference type="ARBA" id="ARBA00005709"/>
    </source>
</evidence>
<comment type="subcellular location">
    <subcellularLocation>
        <location evidence="1">Bacterial flagellum</location>
    </subcellularLocation>
</comment>
<keyword evidence="3" id="KW-0975">Bacterial flagellum</keyword>
<feature type="domain" description="Flagellin C-terminal" evidence="4">
    <location>
        <begin position="276"/>
        <end position="356"/>
    </location>
</feature>
<evidence type="ECO:0000256" key="3">
    <source>
        <dbReference type="ARBA" id="ARBA00023143"/>
    </source>
</evidence>
<protein>
    <recommendedName>
        <fullName evidence="4">Flagellin C-terminal domain-containing protein</fullName>
    </recommendedName>
</protein>
<dbReference type="PANTHER" id="PTHR42792:SF1">
    <property type="entry name" value="FLAGELLAR HOOK-ASSOCIATED PROTEIN 3"/>
    <property type="match status" value="1"/>
</dbReference>
<proteinExistence type="inferred from homology"/>
<sequence>MTFVSTIGQSLDQVERLKILQSQLGTLQTQLTTGKKTELFKGLGSDVITSKKSRASFNALDNYLTNIETANRRMSMTTNIIEEVKAQSEGLLGSLELQTQEGEYEIEALGQYADNLQGFIANLLNEKDGDRYLLGGANTLDKPLTDTGGLDTYSLNQIEDWVNGVITTDQFIQSYRDKTQLTDTIVGYSAEIASGETKAVTVRVDDNAEIDYTVMANADPFRNIMIAISMVKNIDAVLDEVTLEANDPPGTVTAPGANQEEQNENFYRVFNDLAAMLNKALDQIDTERFKLAQAQAQTAQIADNHKFEKNMLATAIADVEDVDINEVAVRLNALTVQLEASYRVTATISNLNLATFLA</sequence>
<reference evidence="5 6" key="1">
    <citation type="submission" date="2020-07" db="EMBL/GenBank/DDBJ databases">
        <title>Huge and variable diversity of episymbiotic CPR bacteria and DPANN archaea in groundwater ecosystems.</title>
        <authorList>
            <person name="He C.Y."/>
            <person name="Keren R."/>
            <person name="Whittaker M."/>
            <person name="Farag I.F."/>
            <person name="Doudna J."/>
            <person name="Cate J.H.D."/>
            <person name="Banfield J.F."/>
        </authorList>
    </citation>
    <scope>NUCLEOTIDE SEQUENCE [LARGE SCALE GENOMIC DNA]</scope>
    <source>
        <strain evidence="5">NC_groundwater_70_Ag_B-0.1um_54_66</strain>
    </source>
</reference>
<dbReference type="Proteomes" id="UP000595362">
    <property type="component" value="Chromosome"/>
</dbReference>
<dbReference type="Pfam" id="PF00700">
    <property type="entry name" value="Flagellin_C"/>
    <property type="match status" value="1"/>
</dbReference>
<name>A0A7T5UHY3_9BACT</name>
<dbReference type="SUPFAM" id="SSF64518">
    <property type="entry name" value="Phase 1 flagellin"/>
    <property type="match status" value="1"/>
</dbReference>
<dbReference type="PANTHER" id="PTHR42792">
    <property type="entry name" value="FLAGELLIN"/>
    <property type="match status" value="1"/>
</dbReference>
<evidence type="ECO:0000313" key="5">
    <source>
        <dbReference type="EMBL" id="QQG36441.1"/>
    </source>
</evidence>
<dbReference type="AlphaFoldDB" id="A0A7T5UHY3"/>
<dbReference type="EMBL" id="CP066681">
    <property type="protein sequence ID" value="QQG36441.1"/>
    <property type="molecule type" value="Genomic_DNA"/>
</dbReference>
<accession>A0A7T5UHY3</accession>
<dbReference type="InterPro" id="IPR001492">
    <property type="entry name" value="Flagellin"/>
</dbReference>
<dbReference type="Gene3D" id="1.20.1330.10">
    <property type="entry name" value="f41 fragment of flagellin, N-terminal domain"/>
    <property type="match status" value="1"/>
</dbReference>
<dbReference type="InterPro" id="IPR046358">
    <property type="entry name" value="Flagellin_C"/>
</dbReference>
<evidence type="ECO:0000256" key="1">
    <source>
        <dbReference type="ARBA" id="ARBA00004365"/>
    </source>
</evidence>
<evidence type="ECO:0000259" key="4">
    <source>
        <dbReference type="Pfam" id="PF00700"/>
    </source>
</evidence>
<dbReference type="GO" id="GO:0005198">
    <property type="term" value="F:structural molecule activity"/>
    <property type="evidence" value="ECO:0007669"/>
    <property type="project" value="InterPro"/>
</dbReference>